<accession>A0A1I2VF34</accession>
<dbReference type="Pfam" id="PF00474">
    <property type="entry name" value="SSF"/>
    <property type="match status" value="1"/>
</dbReference>
<feature type="transmembrane region" description="Helical" evidence="8">
    <location>
        <begin position="48"/>
        <end position="70"/>
    </location>
</feature>
<comment type="subcellular location">
    <subcellularLocation>
        <location evidence="1">Membrane</location>
        <topology evidence="1">Multi-pass membrane protein</topology>
    </subcellularLocation>
</comment>
<dbReference type="RefSeq" id="WP_092472175.1">
    <property type="nucleotide sequence ID" value="NZ_FOOX01000011.1"/>
</dbReference>
<dbReference type="InterPro" id="IPR001734">
    <property type="entry name" value="Na/solute_symporter"/>
</dbReference>
<dbReference type="EMBL" id="FOOX01000011">
    <property type="protein sequence ID" value="SFG87780.1"/>
    <property type="molecule type" value="Genomic_DNA"/>
</dbReference>
<evidence type="ECO:0000256" key="8">
    <source>
        <dbReference type="SAM" id="Phobius"/>
    </source>
</evidence>
<name>A0A1I2VF34_9FIRM</name>
<reference evidence="10" key="1">
    <citation type="submission" date="2016-10" db="EMBL/GenBank/DDBJ databases">
        <authorList>
            <person name="Varghese N."/>
            <person name="Submissions S."/>
        </authorList>
    </citation>
    <scope>NUCLEOTIDE SEQUENCE [LARGE SCALE GENOMIC DNA]</scope>
    <source>
        <strain evidence="10">DSM 17038</strain>
    </source>
</reference>
<keyword evidence="10" id="KW-1185">Reference proteome</keyword>
<dbReference type="PANTHER" id="PTHR48086">
    <property type="entry name" value="SODIUM/PROLINE SYMPORTER-RELATED"/>
    <property type="match status" value="1"/>
</dbReference>
<dbReference type="Proteomes" id="UP000199337">
    <property type="component" value="Unassembled WGS sequence"/>
</dbReference>
<dbReference type="STRING" id="341036.SAMN05660649_02980"/>
<feature type="transmembrane region" description="Helical" evidence="8">
    <location>
        <begin position="385"/>
        <end position="406"/>
    </location>
</feature>
<evidence type="ECO:0000256" key="2">
    <source>
        <dbReference type="ARBA" id="ARBA00006434"/>
    </source>
</evidence>
<feature type="transmembrane region" description="Helical" evidence="8">
    <location>
        <begin position="76"/>
        <end position="95"/>
    </location>
</feature>
<evidence type="ECO:0000313" key="9">
    <source>
        <dbReference type="EMBL" id="SFG87780.1"/>
    </source>
</evidence>
<feature type="transmembrane region" description="Helical" evidence="8">
    <location>
        <begin position="436"/>
        <end position="453"/>
    </location>
</feature>
<dbReference type="Gene3D" id="1.20.1730.10">
    <property type="entry name" value="Sodium/glucose cotransporter"/>
    <property type="match status" value="1"/>
</dbReference>
<evidence type="ECO:0000256" key="6">
    <source>
        <dbReference type="ARBA" id="ARBA00023136"/>
    </source>
</evidence>
<evidence type="ECO:0000256" key="5">
    <source>
        <dbReference type="ARBA" id="ARBA00022989"/>
    </source>
</evidence>
<proteinExistence type="inferred from homology"/>
<evidence type="ECO:0000256" key="4">
    <source>
        <dbReference type="ARBA" id="ARBA00022692"/>
    </source>
</evidence>
<feature type="transmembrane region" description="Helical" evidence="8">
    <location>
        <begin position="120"/>
        <end position="142"/>
    </location>
</feature>
<dbReference type="InterPro" id="IPR050277">
    <property type="entry name" value="Sodium:Solute_Symporter"/>
</dbReference>
<evidence type="ECO:0000313" key="10">
    <source>
        <dbReference type="Proteomes" id="UP000199337"/>
    </source>
</evidence>
<organism evidence="9 10">
    <name type="scientific">Desulfotruncus arcticus DSM 17038</name>
    <dbReference type="NCBI Taxonomy" id="1121424"/>
    <lineage>
        <taxon>Bacteria</taxon>
        <taxon>Bacillati</taxon>
        <taxon>Bacillota</taxon>
        <taxon>Clostridia</taxon>
        <taxon>Eubacteriales</taxon>
        <taxon>Desulfallaceae</taxon>
        <taxon>Desulfotruncus</taxon>
    </lineage>
</organism>
<feature type="transmembrane region" description="Helical" evidence="8">
    <location>
        <begin position="308"/>
        <end position="332"/>
    </location>
</feature>
<dbReference type="AlphaFoldDB" id="A0A1I2VF34"/>
<evidence type="ECO:0000256" key="3">
    <source>
        <dbReference type="ARBA" id="ARBA00022448"/>
    </source>
</evidence>
<sequence>MLSLSFAYYAGLVVTLIIVSIVGVLSFAKVKTSEDFNLGGRRLILPGITGAIVGSFAGGTVTIGTAQMAYQYGIGAIWFTFGAGISCLVLSLFLARPLREKEVSTVTEYLVGEFGTPVRAWVALFSVVGMLIQVAVQVMAAVPVLRGIIPVAPSMAALLTVLLITLYIIGGGVWSTSMVGLVKLMLLSASLFTGGFVSFLALGGLPGVSQLVSASPEYFSLFPRGAAVDLGGFFSVIVGFISTQAFLQPLFSSRDVRSARLGALGASAIIPLYGLAGVAIGLMMKKVHPGINSSDALPYFFSTHLNPWLGGMANATLLISLVLTGGALTLGISTVLTRDIYLTCKKDAPDRTLLWLNRICVAGVGVVVLALVFLSKDSLILDWSYMSNALRGASVFLPLLGAVLLTGRINRVWVSRAVCLAPLATLLWAFLMPSRVHPLFAGLPVALFCMIMGKSSRARNSGTNLKV</sequence>
<keyword evidence="5 8" id="KW-1133">Transmembrane helix</keyword>
<feature type="transmembrane region" description="Helical" evidence="8">
    <location>
        <begin position="6"/>
        <end position="28"/>
    </location>
</feature>
<dbReference type="PANTHER" id="PTHR48086:SF7">
    <property type="entry name" value="SODIUM-SOLUTE SYMPORTER-RELATED"/>
    <property type="match status" value="1"/>
</dbReference>
<protein>
    <submittedName>
        <fullName evidence="9">Solute:Na+ symporter, SSS family</fullName>
    </submittedName>
</protein>
<feature type="transmembrane region" description="Helical" evidence="8">
    <location>
        <begin position="148"/>
        <end position="169"/>
    </location>
</feature>
<dbReference type="CDD" id="cd10322">
    <property type="entry name" value="SLC5sbd"/>
    <property type="match status" value="1"/>
</dbReference>
<evidence type="ECO:0000256" key="7">
    <source>
        <dbReference type="RuleBase" id="RU362091"/>
    </source>
</evidence>
<feature type="transmembrane region" description="Helical" evidence="8">
    <location>
        <begin position="413"/>
        <end position="430"/>
    </location>
</feature>
<feature type="transmembrane region" description="Helical" evidence="8">
    <location>
        <begin position="259"/>
        <end position="284"/>
    </location>
</feature>
<feature type="transmembrane region" description="Helical" evidence="8">
    <location>
        <begin position="353"/>
        <end position="373"/>
    </location>
</feature>
<dbReference type="InterPro" id="IPR038377">
    <property type="entry name" value="Na/Glc_symporter_sf"/>
</dbReference>
<comment type="similarity">
    <text evidence="2 7">Belongs to the sodium:solute symporter (SSF) (TC 2.A.21) family.</text>
</comment>
<dbReference type="OrthoDB" id="9781232at2"/>
<keyword evidence="4 8" id="KW-0812">Transmembrane</keyword>
<keyword evidence="6 8" id="KW-0472">Membrane</keyword>
<feature type="transmembrane region" description="Helical" evidence="8">
    <location>
        <begin position="225"/>
        <end position="247"/>
    </location>
</feature>
<keyword evidence="3" id="KW-0813">Transport</keyword>
<evidence type="ECO:0000256" key="1">
    <source>
        <dbReference type="ARBA" id="ARBA00004141"/>
    </source>
</evidence>
<feature type="transmembrane region" description="Helical" evidence="8">
    <location>
        <begin position="181"/>
        <end position="205"/>
    </location>
</feature>
<gene>
    <name evidence="9" type="ORF">SAMN05660649_02980</name>
</gene>
<dbReference type="GO" id="GO:0022857">
    <property type="term" value="F:transmembrane transporter activity"/>
    <property type="evidence" value="ECO:0007669"/>
    <property type="project" value="InterPro"/>
</dbReference>
<dbReference type="GO" id="GO:0005886">
    <property type="term" value="C:plasma membrane"/>
    <property type="evidence" value="ECO:0007669"/>
    <property type="project" value="TreeGrafter"/>
</dbReference>
<dbReference type="PROSITE" id="PS50283">
    <property type="entry name" value="NA_SOLUT_SYMP_3"/>
    <property type="match status" value="1"/>
</dbReference>